<reference evidence="1" key="1">
    <citation type="submission" date="2020-05" db="EMBL/GenBank/DDBJ databases">
        <title>Mycena genomes resolve the evolution of fungal bioluminescence.</title>
        <authorList>
            <person name="Tsai I.J."/>
        </authorList>
    </citation>
    <scope>NUCLEOTIDE SEQUENCE</scope>
    <source>
        <strain evidence="1">160909Yilan</strain>
    </source>
</reference>
<evidence type="ECO:0008006" key="3">
    <source>
        <dbReference type="Google" id="ProtNLM"/>
    </source>
</evidence>
<proteinExistence type="predicted"/>
<organism evidence="1 2">
    <name type="scientific">Mycena sanguinolenta</name>
    <dbReference type="NCBI Taxonomy" id="230812"/>
    <lineage>
        <taxon>Eukaryota</taxon>
        <taxon>Fungi</taxon>
        <taxon>Dikarya</taxon>
        <taxon>Basidiomycota</taxon>
        <taxon>Agaricomycotina</taxon>
        <taxon>Agaricomycetes</taxon>
        <taxon>Agaricomycetidae</taxon>
        <taxon>Agaricales</taxon>
        <taxon>Marasmiineae</taxon>
        <taxon>Mycenaceae</taxon>
        <taxon>Mycena</taxon>
    </lineage>
</organism>
<gene>
    <name evidence="1" type="ORF">MSAN_02327700</name>
</gene>
<dbReference type="EMBL" id="JACAZH010000039">
    <property type="protein sequence ID" value="KAF7335905.1"/>
    <property type="molecule type" value="Genomic_DNA"/>
</dbReference>
<comment type="caution">
    <text evidence="1">The sequence shown here is derived from an EMBL/GenBank/DDBJ whole genome shotgun (WGS) entry which is preliminary data.</text>
</comment>
<evidence type="ECO:0000313" key="2">
    <source>
        <dbReference type="Proteomes" id="UP000623467"/>
    </source>
</evidence>
<dbReference type="OrthoDB" id="163438at2759"/>
<evidence type="ECO:0000313" key="1">
    <source>
        <dbReference type="EMBL" id="KAF7335905.1"/>
    </source>
</evidence>
<accession>A0A8H7CFY3</accession>
<keyword evidence="2" id="KW-1185">Reference proteome</keyword>
<dbReference type="Proteomes" id="UP000623467">
    <property type="component" value="Unassembled WGS sequence"/>
</dbReference>
<sequence length="246" mass="27394">MLDVNVGPAVKSTVYPTSISAPTSADKETGADEEAVKKMLDVNVGPAVETLPWVEWTTREGQDFCRQLEKWREDHPDHVNTTLEKIRKTFLNFGQVATKSDAVKDLLSAIGTPGFPAGSLILGVVGVAVFAAKLKDNKEDVFDFVIQEVKCIMDIAEMFSAAEDHGDEKLQDCWHDLQGHLDFVGSLFKWALGKLNSTIPLAIEDDLKMFKEKANDVIRRFNSRRQFRENIETLRNTITYSGGSTS</sequence>
<dbReference type="AlphaFoldDB" id="A0A8H7CFY3"/>
<name>A0A8H7CFY3_9AGAR</name>
<protein>
    <recommendedName>
        <fullName evidence="3">Fungal STAND N-terminal Goodbye domain-containing protein</fullName>
    </recommendedName>
</protein>